<feature type="transmembrane region" description="Helical" evidence="7">
    <location>
        <begin position="317"/>
        <end position="336"/>
    </location>
</feature>
<keyword evidence="4 7" id="KW-1133">Transmembrane helix</keyword>
<evidence type="ECO:0000256" key="4">
    <source>
        <dbReference type="ARBA" id="ARBA00022989"/>
    </source>
</evidence>
<sequence>MVAAEDRAGDWDEDGAELVEDGEDEKHDGLEHLEIGYLRHVTNHRTNPARERVSREDNSSEEKHQLKSFDDNEDENEEERRDIQLPSRHKTAEDDKERTAAVRLQQTGGAVFKQDEKIEIEAEKTQRLIYRITEAPPPHLTLFFALQQSLLAVSTSLTVSLLVSEFICARDNNDVKTRVTSATFLMAGLSTFTMSTFGVRLPIFQGPAVTYAVPLFALANLPEWQCPSQKDLELYYRNSSTNFTDLDGDYPVPQEWIDHKIQLLSGSLMAAGAFHFLAGITGMVGFIMRFVGPITIVPSITLIGLLVYKVALRFAQTQWGVAALTSMSAIVFAFYFSRRSTPIPAWNRRRGFHIMWYPLHQVFAILIAIIIGWCVSAILTYSDVLSTDKNNVESYCRTDTRVNLITEAKWISFPYPGQFGMPSFHIGVFVSFIIATILSILDSLGDYSACARACYVPQPPAYAFNRGIAVEGLMTVLSGATGACHATVSFGGNIGAIGLTKVASRRVFQVVGVMYIVFAVINKLGAVFINHSSLRYVDLRSTRNTAIIGISLLVGLMLPYWVEKNPTAIKTGNSDADRLIGIMLTNPVFVGGCLACFFDNTIPGTLEQRGLAKKKEGATSEKKAAGAAESEFENGLEVYTMPWLPAYIQESSLAKYLRIFPGKEPVQSMAHGPVMTM</sequence>
<dbReference type="InterPro" id="IPR006043">
    <property type="entry name" value="NCS2"/>
</dbReference>
<gene>
    <name evidence="8" type="ORF">C0Q70_09046</name>
</gene>
<feature type="compositionally biased region" description="Basic and acidic residues" evidence="6">
    <location>
        <begin position="48"/>
        <end position="70"/>
    </location>
</feature>
<evidence type="ECO:0000256" key="7">
    <source>
        <dbReference type="SAM" id="Phobius"/>
    </source>
</evidence>
<feature type="transmembrane region" description="Helical" evidence="7">
    <location>
        <begin position="423"/>
        <end position="441"/>
    </location>
</feature>
<evidence type="ECO:0000256" key="6">
    <source>
        <dbReference type="SAM" id="MobiDB-lite"/>
    </source>
</evidence>
<feature type="compositionally biased region" description="Acidic residues" evidence="6">
    <location>
        <begin position="11"/>
        <end position="23"/>
    </location>
</feature>
<feature type="compositionally biased region" description="Basic and acidic residues" evidence="6">
    <location>
        <begin position="24"/>
        <end position="34"/>
    </location>
</feature>
<dbReference type="PANTHER" id="PTHR11119">
    <property type="entry name" value="XANTHINE-URACIL / VITAMIN C PERMEASE FAMILY MEMBER"/>
    <property type="match status" value="1"/>
</dbReference>
<dbReference type="Pfam" id="PF00860">
    <property type="entry name" value="Xan_ur_permease"/>
    <property type="match status" value="1"/>
</dbReference>
<evidence type="ECO:0000256" key="1">
    <source>
        <dbReference type="ARBA" id="ARBA00004141"/>
    </source>
</evidence>
<dbReference type="GO" id="GO:0016020">
    <property type="term" value="C:membrane"/>
    <property type="evidence" value="ECO:0007669"/>
    <property type="project" value="UniProtKB-SubCell"/>
</dbReference>
<dbReference type="Proteomes" id="UP000245119">
    <property type="component" value="Linkage Group LG5"/>
</dbReference>
<comment type="subcellular location">
    <subcellularLocation>
        <location evidence="1">Membrane</location>
        <topology evidence="1">Multi-pass membrane protein</topology>
    </subcellularLocation>
</comment>
<proteinExistence type="inferred from homology"/>
<evidence type="ECO:0000313" key="9">
    <source>
        <dbReference type="Proteomes" id="UP000245119"/>
    </source>
</evidence>
<feature type="compositionally biased region" description="Basic and acidic residues" evidence="6">
    <location>
        <begin position="1"/>
        <end position="10"/>
    </location>
</feature>
<keyword evidence="9" id="KW-1185">Reference proteome</keyword>
<evidence type="ECO:0000256" key="5">
    <source>
        <dbReference type="ARBA" id="ARBA00023136"/>
    </source>
</evidence>
<evidence type="ECO:0000313" key="8">
    <source>
        <dbReference type="EMBL" id="PVD29789.1"/>
    </source>
</evidence>
<protein>
    <submittedName>
        <fullName evidence="8">Uncharacterized protein</fullName>
    </submittedName>
</protein>
<feature type="transmembrane region" description="Helical" evidence="7">
    <location>
        <begin position="294"/>
        <end position="311"/>
    </location>
</feature>
<dbReference type="GO" id="GO:0022857">
    <property type="term" value="F:transmembrane transporter activity"/>
    <property type="evidence" value="ECO:0007669"/>
    <property type="project" value="InterPro"/>
</dbReference>
<keyword evidence="3 7" id="KW-0812">Transmembrane</keyword>
<feature type="compositionally biased region" description="Basic and acidic residues" evidence="6">
    <location>
        <begin position="90"/>
        <end position="99"/>
    </location>
</feature>
<feature type="transmembrane region" description="Helical" evidence="7">
    <location>
        <begin position="357"/>
        <end position="381"/>
    </location>
</feature>
<organism evidence="8 9">
    <name type="scientific">Pomacea canaliculata</name>
    <name type="common">Golden apple snail</name>
    <dbReference type="NCBI Taxonomy" id="400727"/>
    <lineage>
        <taxon>Eukaryota</taxon>
        <taxon>Metazoa</taxon>
        <taxon>Spiralia</taxon>
        <taxon>Lophotrochozoa</taxon>
        <taxon>Mollusca</taxon>
        <taxon>Gastropoda</taxon>
        <taxon>Caenogastropoda</taxon>
        <taxon>Architaenioglossa</taxon>
        <taxon>Ampullarioidea</taxon>
        <taxon>Ampullariidae</taxon>
        <taxon>Pomacea</taxon>
    </lineage>
</organism>
<accession>A0A2T7P8Q0</accession>
<evidence type="ECO:0000256" key="2">
    <source>
        <dbReference type="ARBA" id="ARBA00008821"/>
    </source>
</evidence>
<dbReference type="AlphaFoldDB" id="A0A2T7P8Q0"/>
<feature type="transmembrane region" description="Helical" evidence="7">
    <location>
        <begin position="541"/>
        <end position="562"/>
    </location>
</feature>
<feature type="transmembrane region" description="Helical" evidence="7">
    <location>
        <begin position="507"/>
        <end position="529"/>
    </location>
</feature>
<keyword evidence="5 7" id="KW-0472">Membrane</keyword>
<name>A0A2T7P8Q0_POMCA</name>
<reference evidence="8 9" key="1">
    <citation type="submission" date="2018-04" db="EMBL/GenBank/DDBJ databases">
        <title>The genome of golden apple snail Pomacea canaliculata provides insight into stress tolerance and invasive adaptation.</title>
        <authorList>
            <person name="Liu C."/>
            <person name="Liu B."/>
            <person name="Ren Y."/>
            <person name="Zhang Y."/>
            <person name="Wang H."/>
            <person name="Li S."/>
            <person name="Jiang F."/>
            <person name="Yin L."/>
            <person name="Zhang G."/>
            <person name="Qian W."/>
            <person name="Fan W."/>
        </authorList>
    </citation>
    <scope>NUCLEOTIDE SEQUENCE [LARGE SCALE GENOMIC DNA]</scope>
    <source>
        <strain evidence="8">SZHN2017</strain>
        <tissue evidence="8">Muscle</tissue>
    </source>
</reference>
<comment type="caution">
    <text evidence="8">The sequence shown here is derived from an EMBL/GenBank/DDBJ whole genome shotgun (WGS) entry which is preliminary data.</text>
</comment>
<feature type="transmembrane region" description="Helical" evidence="7">
    <location>
        <begin position="263"/>
        <end position="287"/>
    </location>
</feature>
<comment type="similarity">
    <text evidence="2">Belongs to the nucleobase:cation symporter-2 (NCS2) (TC 2.A.40) family.</text>
</comment>
<dbReference type="EMBL" id="PZQS01000005">
    <property type="protein sequence ID" value="PVD29789.1"/>
    <property type="molecule type" value="Genomic_DNA"/>
</dbReference>
<dbReference type="OrthoDB" id="1641903at2759"/>
<evidence type="ECO:0000256" key="3">
    <source>
        <dbReference type="ARBA" id="ARBA00022692"/>
    </source>
</evidence>
<dbReference type="STRING" id="400727.A0A2T7P8Q0"/>
<feature type="region of interest" description="Disordered" evidence="6">
    <location>
        <begin position="1"/>
        <end position="99"/>
    </location>
</feature>